<gene>
    <name evidence="1" type="ORF">VNO77_41817</name>
</gene>
<reference evidence="1 2" key="1">
    <citation type="submission" date="2024-01" db="EMBL/GenBank/DDBJ databases">
        <title>The genomes of 5 underutilized Papilionoideae crops provide insights into root nodulation and disease resistanc.</title>
        <authorList>
            <person name="Jiang F."/>
        </authorList>
    </citation>
    <scope>NUCLEOTIDE SEQUENCE [LARGE SCALE GENOMIC DNA]</scope>
    <source>
        <strain evidence="1">LVBAO_FW01</strain>
        <tissue evidence="1">Leaves</tissue>
    </source>
</reference>
<dbReference type="Proteomes" id="UP001367508">
    <property type="component" value="Unassembled WGS sequence"/>
</dbReference>
<protein>
    <submittedName>
        <fullName evidence="1">Uncharacterized protein</fullName>
    </submittedName>
</protein>
<sequence length="67" mass="7252">MMVEASSDESFSERYSVEKVLPSSGSSTTMMLCAILLDKEGKESLEVVVWREAAEMSQGLSGLCMIG</sequence>
<organism evidence="1 2">
    <name type="scientific">Canavalia gladiata</name>
    <name type="common">Sword bean</name>
    <name type="synonym">Dolichos gladiatus</name>
    <dbReference type="NCBI Taxonomy" id="3824"/>
    <lineage>
        <taxon>Eukaryota</taxon>
        <taxon>Viridiplantae</taxon>
        <taxon>Streptophyta</taxon>
        <taxon>Embryophyta</taxon>
        <taxon>Tracheophyta</taxon>
        <taxon>Spermatophyta</taxon>
        <taxon>Magnoliopsida</taxon>
        <taxon>eudicotyledons</taxon>
        <taxon>Gunneridae</taxon>
        <taxon>Pentapetalae</taxon>
        <taxon>rosids</taxon>
        <taxon>fabids</taxon>
        <taxon>Fabales</taxon>
        <taxon>Fabaceae</taxon>
        <taxon>Papilionoideae</taxon>
        <taxon>50 kb inversion clade</taxon>
        <taxon>NPAAA clade</taxon>
        <taxon>indigoferoid/millettioid clade</taxon>
        <taxon>Phaseoleae</taxon>
        <taxon>Canavalia</taxon>
    </lineage>
</organism>
<evidence type="ECO:0000313" key="1">
    <source>
        <dbReference type="EMBL" id="KAK7308217.1"/>
    </source>
</evidence>
<proteinExistence type="predicted"/>
<keyword evidence="2" id="KW-1185">Reference proteome</keyword>
<dbReference type="AlphaFoldDB" id="A0AAN9JZX2"/>
<evidence type="ECO:0000313" key="2">
    <source>
        <dbReference type="Proteomes" id="UP001367508"/>
    </source>
</evidence>
<accession>A0AAN9JZX2</accession>
<name>A0AAN9JZX2_CANGL</name>
<comment type="caution">
    <text evidence="1">The sequence shown here is derived from an EMBL/GenBank/DDBJ whole genome shotgun (WGS) entry which is preliminary data.</text>
</comment>
<dbReference type="EMBL" id="JAYMYQ010000010">
    <property type="protein sequence ID" value="KAK7308217.1"/>
    <property type="molecule type" value="Genomic_DNA"/>
</dbReference>